<evidence type="ECO:0000313" key="2">
    <source>
        <dbReference type="EMBL" id="MBW78217.1"/>
    </source>
</evidence>
<evidence type="ECO:0008006" key="3">
    <source>
        <dbReference type="Google" id="ProtNLM"/>
    </source>
</evidence>
<keyword evidence="1" id="KW-0732">Signal</keyword>
<feature type="signal peptide" evidence="1">
    <location>
        <begin position="1"/>
        <end position="21"/>
    </location>
</feature>
<accession>A0A2M4DKZ3</accession>
<reference evidence="2" key="1">
    <citation type="submission" date="2018-01" db="EMBL/GenBank/DDBJ databases">
        <title>An insight into the sialome of Amazonian anophelines.</title>
        <authorList>
            <person name="Ribeiro J.M."/>
            <person name="Scarpassa V."/>
            <person name="Calvo E."/>
        </authorList>
    </citation>
    <scope>NUCLEOTIDE SEQUENCE</scope>
</reference>
<feature type="chain" id="PRO_5014636907" description="Secreted protein" evidence="1">
    <location>
        <begin position="22"/>
        <end position="114"/>
    </location>
</feature>
<organism evidence="2">
    <name type="scientific">Anopheles darlingi</name>
    <name type="common">Mosquito</name>
    <dbReference type="NCBI Taxonomy" id="43151"/>
    <lineage>
        <taxon>Eukaryota</taxon>
        <taxon>Metazoa</taxon>
        <taxon>Ecdysozoa</taxon>
        <taxon>Arthropoda</taxon>
        <taxon>Hexapoda</taxon>
        <taxon>Insecta</taxon>
        <taxon>Pterygota</taxon>
        <taxon>Neoptera</taxon>
        <taxon>Endopterygota</taxon>
        <taxon>Diptera</taxon>
        <taxon>Nematocera</taxon>
        <taxon>Culicoidea</taxon>
        <taxon>Culicidae</taxon>
        <taxon>Anophelinae</taxon>
        <taxon>Anopheles</taxon>
    </lineage>
</organism>
<evidence type="ECO:0000256" key="1">
    <source>
        <dbReference type="SAM" id="SignalP"/>
    </source>
</evidence>
<dbReference type="AlphaFoldDB" id="A0A2M4DKZ3"/>
<proteinExistence type="predicted"/>
<protein>
    <recommendedName>
        <fullName evidence="3">Secreted protein</fullName>
    </recommendedName>
</protein>
<sequence>MCSISVVTLWITVIICRDVSCRTRCPPTYREIVGAGLPIARHRIVIEPPSEMMSDGCTVGGSTYAGSAGSVQATSVSEGRLVPLAPIATTYTMCCVFGSRLLIRTHSNRVSMTV</sequence>
<name>A0A2M4DKZ3_ANODA</name>
<dbReference type="EMBL" id="GGFL01014039">
    <property type="protein sequence ID" value="MBW78217.1"/>
    <property type="molecule type" value="Transcribed_RNA"/>
</dbReference>